<dbReference type="Proteomes" id="UP001500483">
    <property type="component" value="Unassembled WGS sequence"/>
</dbReference>
<feature type="compositionally biased region" description="Low complexity" evidence="2">
    <location>
        <begin position="85"/>
        <end position="118"/>
    </location>
</feature>
<evidence type="ECO:0000313" key="4">
    <source>
        <dbReference type="EMBL" id="GAA3354529.1"/>
    </source>
</evidence>
<organism evidence="4 5">
    <name type="scientific">Saccharopolyspora gregorii</name>
    <dbReference type="NCBI Taxonomy" id="33914"/>
    <lineage>
        <taxon>Bacteria</taxon>
        <taxon>Bacillati</taxon>
        <taxon>Actinomycetota</taxon>
        <taxon>Actinomycetes</taxon>
        <taxon>Pseudonocardiales</taxon>
        <taxon>Pseudonocardiaceae</taxon>
        <taxon>Saccharopolyspora</taxon>
    </lineage>
</organism>
<name>A0ABP6RLG2_9PSEU</name>
<dbReference type="PROSITE" id="PS00189">
    <property type="entry name" value="LIPOYL"/>
    <property type="match status" value="1"/>
</dbReference>
<proteinExistence type="predicted"/>
<dbReference type="PROSITE" id="PS50968">
    <property type="entry name" value="BIOTINYL_LIPOYL"/>
    <property type="match status" value="1"/>
</dbReference>
<dbReference type="InterPro" id="IPR003016">
    <property type="entry name" value="2-oxoA_DH_lipoyl-BS"/>
</dbReference>
<dbReference type="Pfam" id="PF00364">
    <property type="entry name" value="Biotin_lipoyl"/>
    <property type="match status" value="1"/>
</dbReference>
<dbReference type="SUPFAM" id="SSF51230">
    <property type="entry name" value="Single hybrid motif"/>
    <property type="match status" value="1"/>
</dbReference>
<evidence type="ECO:0000256" key="1">
    <source>
        <dbReference type="ARBA" id="ARBA00022823"/>
    </source>
</evidence>
<evidence type="ECO:0000259" key="3">
    <source>
        <dbReference type="PROSITE" id="PS50968"/>
    </source>
</evidence>
<comment type="caution">
    <text evidence="4">The sequence shown here is derived from an EMBL/GenBank/DDBJ whole genome shotgun (WGS) entry which is preliminary data.</text>
</comment>
<dbReference type="InterPro" id="IPR000089">
    <property type="entry name" value="Biotin_lipoyl"/>
</dbReference>
<dbReference type="InterPro" id="IPR011053">
    <property type="entry name" value="Single_hybrid_motif"/>
</dbReference>
<dbReference type="PANTHER" id="PTHR23151">
    <property type="entry name" value="DIHYDROLIPOAMIDE ACETYL/SUCCINYL-TRANSFERASE-RELATED"/>
    <property type="match status" value="1"/>
</dbReference>
<keyword evidence="1" id="KW-0450">Lipoyl</keyword>
<dbReference type="Gene3D" id="2.40.50.100">
    <property type="match status" value="1"/>
</dbReference>
<gene>
    <name evidence="4" type="ORF">GCM10020366_11520</name>
</gene>
<dbReference type="PANTHER" id="PTHR23151:SF90">
    <property type="entry name" value="DIHYDROLIPOYLLYSINE-RESIDUE ACETYLTRANSFERASE COMPONENT OF PYRUVATE DEHYDROGENASE COMPLEX, MITOCHONDRIAL-RELATED"/>
    <property type="match status" value="1"/>
</dbReference>
<dbReference type="InterPro" id="IPR045257">
    <property type="entry name" value="E2/Pdx1"/>
</dbReference>
<keyword evidence="5" id="KW-1185">Reference proteome</keyword>
<evidence type="ECO:0000256" key="2">
    <source>
        <dbReference type="SAM" id="MobiDB-lite"/>
    </source>
</evidence>
<dbReference type="CDD" id="cd06849">
    <property type="entry name" value="lipoyl_domain"/>
    <property type="match status" value="1"/>
</dbReference>
<reference evidence="5" key="1">
    <citation type="journal article" date="2019" name="Int. J. Syst. Evol. Microbiol.">
        <title>The Global Catalogue of Microorganisms (GCM) 10K type strain sequencing project: providing services to taxonomists for standard genome sequencing and annotation.</title>
        <authorList>
            <consortium name="The Broad Institute Genomics Platform"/>
            <consortium name="The Broad Institute Genome Sequencing Center for Infectious Disease"/>
            <person name="Wu L."/>
            <person name="Ma J."/>
        </authorList>
    </citation>
    <scope>NUCLEOTIDE SEQUENCE [LARGE SCALE GENOMIC DNA]</scope>
    <source>
        <strain evidence="5">JCM 9687</strain>
    </source>
</reference>
<feature type="region of interest" description="Disordered" evidence="2">
    <location>
        <begin position="83"/>
        <end position="121"/>
    </location>
</feature>
<sequence>MPINIEMPKLSDTMTEGTLVTWRKNVGEEVEIGDIIAEIETDKATMEMEAFDEGTIVEIKVQEGTKAPVGAILAVLAEEDEDVDAPAPAAAAAPAAAPAAASEPVAKEAAAPAPVAADGSRLRVSPLARKIAAEKALI</sequence>
<dbReference type="EMBL" id="BAAAYK010000036">
    <property type="protein sequence ID" value="GAA3354529.1"/>
    <property type="molecule type" value="Genomic_DNA"/>
</dbReference>
<protein>
    <recommendedName>
        <fullName evidence="3">Lipoyl-binding domain-containing protein</fullName>
    </recommendedName>
</protein>
<evidence type="ECO:0000313" key="5">
    <source>
        <dbReference type="Proteomes" id="UP001500483"/>
    </source>
</evidence>
<feature type="domain" description="Lipoyl-binding" evidence="3">
    <location>
        <begin position="2"/>
        <end position="77"/>
    </location>
</feature>
<accession>A0ABP6RLG2</accession>